<dbReference type="RefSeq" id="WP_044390290.1">
    <property type="nucleotide sequence ID" value="NZ_JXIQ01000002.1"/>
</dbReference>
<dbReference type="NCBIfam" id="TIGR04399">
    <property type="entry name" value="acc_Sec_SLAP"/>
    <property type="match status" value="1"/>
</dbReference>
<dbReference type="Proteomes" id="UP000032512">
    <property type="component" value="Unassembled WGS sequence"/>
</dbReference>
<name>A0A0D6ZDL7_9BACI</name>
<dbReference type="NCBIfam" id="TIGR04398">
    <property type="entry name" value="SLAP_DUP"/>
    <property type="match status" value="2"/>
</dbReference>
<organism evidence="1 2">
    <name type="scientific">Mesobacillus subterraneus</name>
    <dbReference type="NCBI Taxonomy" id="285983"/>
    <lineage>
        <taxon>Bacteria</taxon>
        <taxon>Bacillati</taxon>
        <taxon>Bacillota</taxon>
        <taxon>Bacilli</taxon>
        <taxon>Bacillales</taxon>
        <taxon>Bacillaceae</taxon>
        <taxon>Mesobacillus</taxon>
    </lineage>
</organism>
<proteinExistence type="predicted"/>
<comment type="caution">
    <text evidence="1">The sequence shown here is derived from an EMBL/GenBank/DDBJ whole genome shotgun (WGS) entry which is preliminary data.</text>
</comment>
<gene>
    <name evidence="1" type="ORF">UB32_00460</name>
</gene>
<dbReference type="OrthoDB" id="1907642at2"/>
<evidence type="ECO:0000313" key="1">
    <source>
        <dbReference type="EMBL" id="KIY23899.1"/>
    </source>
</evidence>
<dbReference type="AlphaFoldDB" id="A0A0D6ZDL7"/>
<keyword evidence="2" id="KW-1185">Reference proteome</keyword>
<sequence>MFSFFKRNKKNNIEKQGDDSVISSQELIDEEGTVEEQEVHTVLVLPPSLTIPQESEYVLRFLNNELPPLKPNQISLAGIELRTEDNKLIVSAFVRNSLAKGIHLSETSLLLIGPNGEQLARKVFNLADIGEIPAKSSVPWHFVFEKSDVLSESIPSHGWKLAFELRKTETHRIDFHETWENALPQEEKDKLRKMVEGLPALKQGEVNFLGLQAKETENGDLHVTVLIRNGNTKNIQIHQLPLLVEDASGAVVAKGGFTLDNFEIKANTSKPWTFIFPKELVLIEKPDLSKWKVSIAENN</sequence>
<protein>
    <recommendedName>
        <fullName evidence="3">Accessory Sec system S-layer assembly protein</fullName>
    </recommendedName>
</protein>
<dbReference type="PATRIC" id="fig|285983.3.peg.2732"/>
<accession>A0A0D6ZDL7</accession>
<dbReference type="InterPro" id="IPR030911">
    <property type="entry name" value="Sec_acc_SLAP"/>
</dbReference>
<dbReference type="InterPro" id="IPR030910">
    <property type="entry name" value="SLAP_dom"/>
</dbReference>
<evidence type="ECO:0008006" key="3">
    <source>
        <dbReference type="Google" id="ProtNLM"/>
    </source>
</evidence>
<evidence type="ECO:0000313" key="2">
    <source>
        <dbReference type="Proteomes" id="UP000032512"/>
    </source>
</evidence>
<reference evidence="1 2" key="1">
    <citation type="submission" date="2015-01" db="EMBL/GenBank/DDBJ databases">
        <title>Draft genome sequences of the supercritical CO2 tolerant bacteria Bacillus subterraneus MITOT1 and Bacillus cereus MIT0214.</title>
        <authorList>
            <person name="Peet K.C."/>
            <person name="Thompson J.R."/>
        </authorList>
    </citation>
    <scope>NUCLEOTIDE SEQUENCE [LARGE SCALE GENOMIC DNA]</scope>
    <source>
        <strain evidence="1 2">MITOT1</strain>
    </source>
</reference>
<dbReference type="EMBL" id="JXIQ01000002">
    <property type="protein sequence ID" value="KIY23899.1"/>
    <property type="molecule type" value="Genomic_DNA"/>
</dbReference>